<dbReference type="CDD" id="cd04301">
    <property type="entry name" value="NAT_SF"/>
    <property type="match status" value="1"/>
</dbReference>
<dbReference type="Proteomes" id="UP000262073">
    <property type="component" value="Chromosome"/>
</dbReference>
<dbReference type="PANTHER" id="PTHR10545">
    <property type="entry name" value="DIAMINE N-ACETYLTRANSFERASE"/>
    <property type="match status" value="1"/>
</dbReference>
<dbReference type="KEGG" id="salm:D0Y50_05975"/>
<comment type="similarity">
    <text evidence="1">Belongs to the acetyltransferase family.</text>
</comment>
<keyword evidence="6" id="KW-1185">Reference proteome</keyword>
<evidence type="ECO:0000256" key="2">
    <source>
        <dbReference type="ARBA" id="ARBA00022679"/>
    </source>
</evidence>
<evidence type="ECO:0000256" key="1">
    <source>
        <dbReference type="ARBA" id="ARBA00008694"/>
    </source>
</evidence>
<feature type="domain" description="N-acetyltransferase" evidence="4">
    <location>
        <begin position="4"/>
        <end position="160"/>
    </location>
</feature>
<proteinExistence type="inferred from homology"/>
<evidence type="ECO:0000313" key="6">
    <source>
        <dbReference type="Proteomes" id="UP000262073"/>
    </source>
</evidence>
<dbReference type="GO" id="GO:0008080">
    <property type="term" value="F:N-acetyltransferase activity"/>
    <property type="evidence" value="ECO:0007669"/>
    <property type="project" value="UniProtKB-ARBA"/>
</dbReference>
<dbReference type="InterPro" id="IPR000182">
    <property type="entry name" value="GNAT_dom"/>
</dbReference>
<keyword evidence="3" id="KW-0012">Acyltransferase</keyword>
<dbReference type="EMBL" id="CP031769">
    <property type="protein sequence ID" value="AXR05967.1"/>
    <property type="molecule type" value="Genomic_DNA"/>
</dbReference>
<protein>
    <submittedName>
        <fullName evidence="5">GNAT family N-acetyltransferase</fullName>
    </submittedName>
</protein>
<gene>
    <name evidence="5" type="ORF">D0Y50_05975</name>
</gene>
<dbReference type="PROSITE" id="PS51186">
    <property type="entry name" value="GNAT"/>
    <property type="match status" value="1"/>
</dbReference>
<keyword evidence="2 5" id="KW-0808">Transferase</keyword>
<dbReference type="OrthoDB" id="9805924at2"/>
<sequence>MSELTIRPATVDDSQQILTFITELAIFEKAEHEVEASVNDIQTTLFGDNATSHCLICEEHGKPIGFAVYFYNYSTWQGRNGLYLEDLYITPDRRGHGAGTALLSYLARHAVAHNCGRFEWSVLDWNQPAIDFYESLGAVAKSEWLGYRLSGDALHALASR</sequence>
<dbReference type="PANTHER" id="PTHR10545:SF29">
    <property type="entry name" value="GH14572P-RELATED"/>
    <property type="match status" value="1"/>
</dbReference>
<dbReference type="RefSeq" id="WP_117315950.1">
    <property type="nucleotide sequence ID" value="NZ_CP031769.1"/>
</dbReference>
<dbReference type="Gene3D" id="3.40.630.30">
    <property type="match status" value="1"/>
</dbReference>
<evidence type="ECO:0000259" key="4">
    <source>
        <dbReference type="PROSITE" id="PS51186"/>
    </source>
</evidence>
<accession>A0A346NKB0</accession>
<name>A0A346NKB0_9ALTE</name>
<dbReference type="AlphaFoldDB" id="A0A346NKB0"/>
<reference evidence="5 6" key="1">
    <citation type="submission" date="2018-08" db="EMBL/GenBank/DDBJ databases">
        <title>Salinimonas sediminis sp. nov., a piezophilic bacterium isolated from a deep-sea sediment sample from the New Britain Trench.</title>
        <authorList>
            <person name="Cao J."/>
        </authorList>
    </citation>
    <scope>NUCLEOTIDE SEQUENCE [LARGE SCALE GENOMIC DNA]</scope>
    <source>
        <strain evidence="5 6">N102</strain>
    </source>
</reference>
<dbReference type="FunFam" id="3.40.630.30:FF:000064">
    <property type="entry name" value="GNAT family acetyltransferase"/>
    <property type="match status" value="1"/>
</dbReference>
<dbReference type="InterPro" id="IPR016181">
    <property type="entry name" value="Acyl_CoA_acyltransferase"/>
</dbReference>
<evidence type="ECO:0000256" key="3">
    <source>
        <dbReference type="ARBA" id="ARBA00023315"/>
    </source>
</evidence>
<dbReference type="SUPFAM" id="SSF55729">
    <property type="entry name" value="Acyl-CoA N-acyltransferases (Nat)"/>
    <property type="match status" value="1"/>
</dbReference>
<evidence type="ECO:0000313" key="5">
    <source>
        <dbReference type="EMBL" id="AXR05967.1"/>
    </source>
</evidence>
<dbReference type="InterPro" id="IPR051016">
    <property type="entry name" value="Diverse_Substrate_AcTransf"/>
</dbReference>
<dbReference type="Pfam" id="PF00583">
    <property type="entry name" value="Acetyltransf_1"/>
    <property type="match status" value="1"/>
</dbReference>
<organism evidence="5 6">
    <name type="scientific">Salinimonas sediminis</name>
    <dbReference type="NCBI Taxonomy" id="2303538"/>
    <lineage>
        <taxon>Bacteria</taxon>
        <taxon>Pseudomonadati</taxon>
        <taxon>Pseudomonadota</taxon>
        <taxon>Gammaproteobacteria</taxon>
        <taxon>Alteromonadales</taxon>
        <taxon>Alteromonadaceae</taxon>
        <taxon>Alteromonas/Salinimonas group</taxon>
        <taxon>Salinimonas</taxon>
    </lineage>
</organism>